<dbReference type="EMBL" id="CAADJE010000025">
    <property type="protein sequence ID" value="VFS74753.1"/>
    <property type="molecule type" value="Genomic_DNA"/>
</dbReference>
<name>A0A485BR01_RAOPL</name>
<sequence length="85" mass="9543">MITGLVRLGILKGDVDELMANNAHRPYFMHGLSHWLGLDVHDVGHYDVDRSRLLEPGMVLTVEPGLYIAVDAECAATVSRHWRAY</sequence>
<dbReference type="InterPro" id="IPR000994">
    <property type="entry name" value="Pept_M24"/>
</dbReference>
<dbReference type="GO" id="GO:0006508">
    <property type="term" value="P:proteolysis"/>
    <property type="evidence" value="ECO:0007669"/>
    <property type="project" value="UniProtKB-KW"/>
</dbReference>
<evidence type="ECO:0000256" key="1">
    <source>
        <dbReference type="ARBA" id="ARBA00001424"/>
    </source>
</evidence>
<evidence type="ECO:0000259" key="11">
    <source>
        <dbReference type="Pfam" id="PF00557"/>
    </source>
</evidence>
<evidence type="ECO:0000256" key="5">
    <source>
        <dbReference type="ARBA" id="ARBA00022670"/>
    </source>
</evidence>
<keyword evidence="6 10" id="KW-0479">Metal-binding</keyword>
<dbReference type="GO" id="GO:0005829">
    <property type="term" value="C:cytosol"/>
    <property type="evidence" value="ECO:0007669"/>
    <property type="project" value="TreeGrafter"/>
</dbReference>
<evidence type="ECO:0000256" key="9">
    <source>
        <dbReference type="ARBA" id="ARBA00023211"/>
    </source>
</evidence>
<dbReference type="Pfam" id="PF00557">
    <property type="entry name" value="Peptidase_M24"/>
    <property type="match status" value="1"/>
</dbReference>
<dbReference type="EC" id="3.4.11.9" evidence="4"/>
<comment type="cofactor">
    <cofactor evidence="2">
        <name>Mn(2+)</name>
        <dbReference type="ChEBI" id="CHEBI:29035"/>
    </cofactor>
</comment>
<dbReference type="GO" id="GO:0008237">
    <property type="term" value="F:metallopeptidase activity"/>
    <property type="evidence" value="ECO:0007669"/>
    <property type="project" value="UniProtKB-KW"/>
</dbReference>
<keyword evidence="5" id="KW-0645">Protease</keyword>
<dbReference type="AlphaFoldDB" id="A0A485BR01"/>
<keyword evidence="9" id="KW-0464">Manganese</keyword>
<reference evidence="12 13" key="1">
    <citation type="submission" date="2019-03" db="EMBL/GenBank/DDBJ databases">
        <authorList>
            <consortium name="Pathogen Informatics"/>
        </authorList>
    </citation>
    <scope>NUCLEOTIDE SEQUENCE [LARGE SCALE GENOMIC DNA]</scope>
    <source>
        <strain evidence="12 13">NCTC12998</strain>
    </source>
</reference>
<dbReference type="Gene3D" id="3.90.230.10">
    <property type="entry name" value="Creatinase/methionine aminopeptidase superfamily"/>
    <property type="match status" value="1"/>
</dbReference>
<dbReference type="PANTHER" id="PTHR43226:SF4">
    <property type="entry name" value="XAA-PRO AMINOPEPTIDASE 3"/>
    <property type="match status" value="1"/>
</dbReference>
<dbReference type="PANTHER" id="PTHR43226">
    <property type="entry name" value="XAA-PRO AMINOPEPTIDASE 3"/>
    <property type="match status" value="1"/>
</dbReference>
<evidence type="ECO:0000313" key="13">
    <source>
        <dbReference type="Proteomes" id="UP000345637"/>
    </source>
</evidence>
<feature type="domain" description="Peptidase M24" evidence="11">
    <location>
        <begin position="12"/>
        <end position="68"/>
    </location>
</feature>
<protein>
    <recommendedName>
        <fullName evidence="4">Xaa-Pro aminopeptidase</fullName>
        <ecNumber evidence="4">3.4.11.9</ecNumber>
    </recommendedName>
</protein>
<accession>A0A485BR01</accession>
<dbReference type="InterPro" id="IPR036005">
    <property type="entry name" value="Creatinase/aminopeptidase-like"/>
</dbReference>
<comment type="similarity">
    <text evidence="3 10">Belongs to the peptidase M24B family.</text>
</comment>
<gene>
    <name evidence="12" type="primary">pepP_3</name>
    <name evidence="12" type="ORF">NCTC12998_04528</name>
</gene>
<evidence type="ECO:0000256" key="10">
    <source>
        <dbReference type="RuleBase" id="RU000590"/>
    </source>
</evidence>
<evidence type="ECO:0000256" key="6">
    <source>
        <dbReference type="ARBA" id="ARBA00022723"/>
    </source>
</evidence>
<proteinExistence type="inferred from homology"/>
<evidence type="ECO:0000256" key="8">
    <source>
        <dbReference type="ARBA" id="ARBA00023049"/>
    </source>
</evidence>
<evidence type="ECO:0000256" key="7">
    <source>
        <dbReference type="ARBA" id="ARBA00022801"/>
    </source>
</evidence>
<dbReference type="GO" id="GO:0046872">
    <property type="term" value="F:metal ion binding"/>
    <property type="evidence" value="ECO:0007669"/>
    <property type="project" value="UniProtKB-KW"/>
</dbReference>
<evidence type="ECO:0000256" key="3">
    <source>
        <dbReference type="ARBA" id="ARBA00008766"/>
    </source>
</evidence>
<evidence type="ECO:0000313" key="12">
    <source>
        <dbReference type="EMBL" id="VFS74753.1"/>
    </source>
</evidence>
<dbReference type="Proteomes" id="UP000345637">
    <property type="component" value="Unassembled WGS sequence"/>
</dbReference>
<dbReference type="PROSITE" id="PS00491">
    <property type="entry name" value="PROLINE_PEPTIDASE"/>
    <property type="match status" value="1"/>
</dbReference>
<dbReference type="InterPro" id="IPR052433">
    <property type="entry name" value="X-Pro_dipept-like"/>
</dbReference>
<organism evidence="12 13">
    <name type="scientific">Raoultella planticola</name>
    <name type="common">Klebsiella planticola</name>
    <dbReference type="NCBI Taxonomy" id="575"/>
    <lineage>
        <taxon>Bacteria</taxon>
        <taxon>Pseudomonadati</taxon>
        <taxon>Pseudomonadota</taxon>
        <taxon>Gammaproteobacteria</taxon>
        <taxon>Enterobacterales</taxon>
        <taxon>Enterobacteriaceae</taxon>
        <taxon>Klebsiella/Raoultella group</taxon>
        <taxon>Raoultella</taxon>
    </lineage>
</organism>
<evidence type="ECO:0000256" key="4">
    <source>
        <dbReference type="ARBA" id="ARBA00012574"/>
    </source>
</evidence>
<dbReference type="InterPro" id="IPR001131">
    <property type="entry name" value="Peptidase_M24B_aminopep-P_CS"/>
</dbReference>
<keyword evidence="8" id="KW-0482">Metalloprotease</keyword>
<dbReference type="SUPFAM" id="SSF55920">
    <property type="entry name" value="Creatinase/aminopeptidase"/>
    <property type="match status" value="1"/>
</dbReference>
<keyword evidence="7 12" id="KW-0378">Hydrolase</keyword>
<keyword evidence="12" id="KW-0031">Aminopeptidase</keyword>
<dbReference type="GO" id="GO:0004177">
    <property type="term" value="F:aminopeptidase activity"/>
    <property type="evidence" value="ECO:0007669"/>
    <property type="project" value="UniProtKB-KW"/>
</dbReference>
<evidence type="ECO:0000256" key="2">
    <source>
        <dbReference type="ARBA" id="ARBA00001936"/>
    </source>
</evidence>
<comment type="catalytic activity">
    <reaction evidence="1">
        <text>Release of any N-terminal amino acid, including proline, that is linked to proline, even from a dipeptide or tripeptide.</text>
        <dbReference type="EC" id="3.4.11.9"/>
    </reaction>
</comment>